<dbReference type="GO" id="GO:0032259">
    <property type="term" value="P:methylation"/>
    <property type="evidence" value="ECO:0007669"/>
    <property type="project" value="UniProtKB-KW"/>
</dbReference>
<dbReference type="GO" id="GO:0008168">
    <property type="term" value="F:methyltransferase activity"/>
    <property type="evidence" value="ECO:0007669"/>
    <property type="project" value="UniProtKB-KW"/>
</dbReference>
<dbReference type="SUPFAM" id="SSF46767">
    <property type="entry name" value="Methylated DNA-protein cysteine methyltransferase, C-terminal domain"/>
    <property type="match status" value="1"/>
</dbReference>
<dbReference type="PANTHER" id="PTHR42942:SF1">
    <property type="entry name" value="ALKYLTRANSFERASE-LIKE PROTEIN 1"/>
    <property type="match status" value="1"/>
</dbReference>
<proteinExistence type="predicted"/>
<dbReference type="RefSeq" id="WP_012871973.1">
    <property type="nucleotide sequence ID" value="NC_013523.1"/>
</dbReference>
<dbReference type="Proteomes" id="UP000002027">
    <property type="component" value="Chromosome 1"/>
</dbReference>
<accession>D1C3V9</accession>
<dbReference type="NCBIfam" id="TIGR00589">
    <property type="entry name" value="ogt"/>
    <property type="match status" value="1"/>
</dbReference>
<reference evidence="3 4" key="2">
    <citation type="journal article" date="2010" name="Stand. Genomic Sci.">
        <title>Complete genome sequence of Desulfohalobium retbaense type strain (HR(100)).</title>
        <authorList>
            <person name="Spring S."/>
            <person name="Nolan M."/>
            <person name="Lapidus A."/>
            <person name="Glavina Del Rio T."/>
            <person name="Copeland A."/>
            <person name="Tice H."/>
            <person name="Cheng J.F."/>
            <person name="Lucas S."/>
            <person name="Land M."/>
            <person name="Chen F."/>
            <person name="Bruce D."/>
            <person name="Goodwin L."/>
            <person name="Pitluck S."/>
            <person name="Ivanova N."/>
            <person name="Mavromatis K."/>
            <person name="Mikhailova N."/>
            <person name="Pati A."/>
            <person name="Chen A."/>
            <person name="Palaniappan K."/>
            <person name="Hauser L."/>
            <person name="Chang Y.J."/>
            <person name="Jeffries C.D."/>
            <person name="Munk C."/>
            <person name="Kiss H."/>
            <person name="Chain P."/>
            <person name="Han C."/>
            <person name="Brettin T."/>
            <person name="Detter J.C."/>
            <person name="Schuler E."/>
            <person name="Goker M."/>
            <person name="Rohde M."/>
            <person name="Bristow J."/>
            <person name="Eisen J.A."/>
            <person name="Markowitz V."/>
            <person name="Hugenholtz P."/>
            <person name="Kyrpides N.C."/>
            <person name="Klenk H.P."/>
        </authorList>
    </citation>
    <scope>NUCLEOTIDE SEQUENCE [LARGE SCALE GENOMIC DNA]</scope>
    <source>
        <strain evidence="4">ATCC 49802 / DSM 20745 / S 6022</strain>
    </source>
</reference>
<dbReference type="EMBL" id="CP001823">
    <property type="protein sequence ID" value="ACZ38926.1"/>
    <property type="molecule type" value="Genomic_DNA"/>
</dbReference>
<keyword evidence="4" id="KW-1185">Reference proteome</keyword>
<sequence length="136" mass="15311">MQRRRKTGTERRDGRAATPRTDFLERVYAVVRQIPPGRVTTYGRIARAVGAARSARMVGWALHRCPPDVSDVAHRVVNRNGELTGGWAWGHPAIMRALLEDEGVTFVDEFQVDLARHLWDPMEAEDTPDSRGIPEP</sequence>
<dbReference type="Pfam" id="PF01035">
    <property type="entry name" value="DNA_binding_1"/>
    <property type="match status" value="1"/>
</dbReference>
<reference evidence="4" key="1">
    <citation type="submission" date="2009-11" db="EMBL/GenBank/DDBJ databases">
        <title>The complete chromosome 1 of Sphaerobacter thermophilus DSM 20745.</title>
        <authorList>
            <person name="Lucas S."/>
            <person name="Copeland A."/>
            <person name="Lapidus A."/>
            <person name="Glavina del Rio T."/>
            <person name="Dalin E."/>
            <person name="Tice H."/>
            <person name="Bruce D."/>
            <person name="Goodwin L."/>
            <person name="Pitluck S."/>
            <person name="Kyrpides N."/>
            <person name="Mavromatis K."/>
            <person name="Ivanova N."/>
            <person name="Mikhailova N."/>
            <person name="LaButti K.M."/>
            <person name="Clum A."/>
            <person name="Sun H.I."/>
            <person name="Brettin T."/>
            <person name="Detter J.C."/>
            <person name="Han C."/>
            <person name="Larimer F."/>
            <person name="Land M."/>
            <person name="Hauser L."/>
            <person name="Markowitz V."/>
            <person name="Cheng J.F."/>
            <person name="Hugenholtz P."/>
            <person name="Woyke T."/>
            <person name="Wu D."/>
            <person name="Steenblock K."/>
            <person name="Schneider S."/>
            <person name="Pukall R."/>
            <person name="Goeker M."/>
            <person name="Klenk H.P."/>
            <person name="Eisen J.A."/>
        </authorList>
    </citation>
    <scope>NUCLEOTIDE SEQUENCE [LARGE SCALE GENOMIC DNA]</scope>
    <source>
        <strain evidence="4">ATCC 49802 / DSM 20745 / S 6022</strain>
    </source>
</reference>
<feature type="domain" description="Methylated-DNA-[protein]-cysteine S-methyltransferase DNA binding" evidence="2">
    <location>
        <begin position="22"/>
        <end position="104"/>
    </location>
</feature>
<gene>
    <name evidence="3" type="ordered locus">Sthe_1491</name>
</gene>
<keyword evidence="3" id="KW-0489">Methyltransferase</keyword>
<protein>
    <submittedName>
        <fullName evidence="3">Methylated-DNA/protein-cysteinemethyltransferase</fullName>
    </submittedName>
</protein>
<dbReference type="AlphaFoldDB" id="D1C3V9"/>
<dbReference type="InterPro" id="IPR036388">
    <property type="entry name" value="WH-like_DNA-bd_sf"/>
</dbReference>
<evidence type="ECO:0000313" key="4">
    <source>
        <dbReference type="Proteomes" id="UP000002027"/>
    </source>
</evidence>
<organism evidence="3 4">
    <name type="scientific">Sphaerobacter thermophilus (strain ATCC 49802 / DSM 20745 / KCCM 41009 / NCIMB 13125 / S 6022)</name>
    <dbReference type="NCBI Taxonomy" id="479434"/>
    <lineage>
        <taxon>Bacteria</taxon>
        <taxon>Pseudomonadati</taxon>
        <taxon>Thermomicrobiota</taxon>
        <taxon>Thermomicrobia</taxon>
        <taxon>Sphaerobacterales</taxon>
        <taxon>Sphaerobacterineae</taxon>
        <taxon>Sphaerobacteraceae</taxon>
        <taxon>Sphaerobacter</taxon>
    </lineage>
</organism>
<dbReference type="Gene3D" id="1.10.10.10">
    <property type="entry name" value="Winged helix-like DNA-binding domain superfamily/Winged helix DNA-binding domain"/>
    <property type="match status" value="1"/>
</dbReference>
<evidence type="ECO:0000259" key="2">
    <source>
        <dbReference type="Pfam" id="PF01035"/>
    </source>
</evidence>
<name>D1C3V9_SPHTD</name>
<dbReference type="GO" id="GO:0006281">
    <property type="term" value="P:DNA repair"/>
    <property type="evidence" value="ECO:0007669"/>
    <property type="project" value="InterPro"/>
</dbReference>
<dbReference type="InterPro" id="IPR014048">
    <property type="entry name" value="MethylDNA_cys_MeTrfase_DNA-bd"/>
</dbReference>
<keyword evidence="1" id="KW-0227">DNA damage</keyword>
<dbReference type="HOGENOM" id="CLU_000445_52_5_0"/>
<keyword evidence="3" id="KW-0808">Transferase</keyword>
<dbReference type="InterPro" id="IPR052520">
    <property type="entry name" value="ATL_DNA_repair"/>
</dbReference>
<dbReference type="eggNOG" id="COG3695">
    <property type="taxonomic scope" value="Bacteria"/>
</dbReference>
<dbReference type="CDD" id="cd06445">
    <property type="entry name" value="ATase"/>
    <property type="match status" value="1"/>
</dbReference>
<dbReference type="KEGG" id="sti:Sthe_1491"/>
<dbReference type="InterPro" id="IPR036217">
    <property type="entry name" value="MethylDNA_cys_MeTrfase_DNAb"/>
</dbReference>
<evidence type="ECO:0000313" key="3">
    <source>
        <dbReference type="EMBL" id="ACZ38926.1"/>
    </source>
</evidence>
<evidence type="ECO:0000256" key="1">
    <source>
        <dbReference type="ARBA" id="ARBA00022763"/>
    </source>
</evidence>
<dbReference type="PANTHER" id="PTHR42942">
    <property type="entry name" value="6-O-METHYLGUANINE DNA METHYLTRANSFERASE"/>
    <property type="match status" value="1"/>
</dbReference>
<dbReference type="InParanoid" id="D1C3V9"/>
<dbReference type="OrthoDB" id="9802228at2"/>